<proteinExistence type="predicted"/>
<accession>A0A931A8U0</accession>
<feature type="domain" description="HTH cro/C1-type" evidence="1">
    <location>
        <begin position="39"/>
        <end position="83"/>
    </location>
</feature>
<dbReference type="PROSITE" id="PS50943">
    <property type="entry name" value="HTH_CROC1"/>
    <property type="match status" value="1"/>
</dbReference>
<evidence type="ECO:0000313" key="2">
    <source>
        <dbReference type="EMBL" id="MBF8184937.1"/>
    </source>
</evidence>
<dbReference type="Pfam" id="PF01381">
    <property type="entry name" value="HTH_3"/>
    <property type="match status" value="1"/>
</dbReference>
<dbReference type="SUPFAM" id="SSF47413">
    <property type="entry name" value="lambda repressor-like DNA-binding domains"/>
    <property type="match status" value="1"/>
</dbReference>
<name>A0A931A8U0_9ACTN</name>
<reference evidence="2" key="1">
    <citation type="submission" date="2020-11" db="EMBL/GenBank/DDBJ databases">
        <title>Whole-genome analyses of Nonomuraea sp. K274.</title>
        <authorList>
            <person name="Veyisoglu A."/>
        </authorList>
    </citation>
    <scope>NUCLEOTIDE SEQUENCE</scope>
    <source>
        <strain evidence="2">K274</strain>
    </source>
</reference>
<keyword evidence="3" id="KW-1185">Reference proteome</keyword>
<sequence length="167" mass="18880">MAEKLDTLFQLRLHPERAEDSNPARRQFSYGEVAEAIRQQTGDRVHISRQYLQMIREGIRPGNLSLDKVVALANFFGVDPIYLYEPGQLGVEDEARVDTQIRRIDEQLKLLQSMRDNQVQWLVGRLLDPSPDGRERISRIIEAIRSLEAAIGPAPPAAHTPPDTTDG</sequence>
<organism evidence="2 3">
    <name type="scientific">Nonomuraea cypriaca</name>
    <dbReference type="NCBI Taxonomy" id="1187855"/>
    <lineage>
        <taxon>Bacteria</taxon>
        <taxon>Bacillati</taxon>
        <taxon>Actinomycetota</taxon>
        <taxon>Actinomycetes</taxon>
        <taxon>Streptosporangiales</taxon>
        <taxon>Streptosporangiaceae</taxon>
        <taxon>Nonomuraea</taxon>
    </lineage>
</organism>
<evidence type="ECO:0000313" key="3">
    <source>
        <dbReference type="Proteomes" id="UP000605361"/>
    </source>
</evidence>
<dbReference type="InterPro" id="IPR001387">
    <property type="entry name" value="Cro/C1-type_HTH"/>
</dbReference>
<dbReference type="Gene3D" id="1.10.260.40">
    <property type="entry name" value="lambda repressor-like DNA-binding domains"/>
    <property type="match status" value="1"/>
</dbReference>
<comment type="caution">
    <text evidence="2">The sequence shown here is derived from an EMBL/GenBank/DDBJ whole genome shotgun (WGS) entry which is preliminary data.</text>
</comment>
<dbReference type="AlphaFoldDB" id="A0A931A8U0"/>
<dbReference type="InterPro" id="IPR010982">
    <property type="entry name" value="Lambda_DNA-bd_dom_sf"/>
</dbReference>
<dbReference type="GO" id="GO:0003677">
    <property type="term" value="F:DNA binding"/>
    <property type="evidence" value="ECO:0007669"/>
    <property type="project" value="InterPro"/>
</dbReference>
<protein>
    <submittedName>
        <fullName evidence="2">Helix-turn-helix transcriptional regulator</fullName>
    </submittedName>
</protein>
<gene>
    <name evidence="2" type="ORF">ITP53_04115</name>
</gene>
<evidence type="ECO:0000259" key="1">
    <source>
        <dbReference type="PROSITE" id="PS50943"/>
    </source>
</evidence>
<dbReference type="Proteomes" id="UP000605361">
    <property type="component" value="Unassembled WGS sequence"/>
</dbReference>
<dbReference type="RefSeq" id="WP_195893926.1">
    <property type="nucleotide sequence ID" value="NZ_JADOGI010000007.1"/>
</dbReference>
<dbReference type="EMBL" id="JADOGI010000007">
    <property type="protein sequence ID" value="MBF8184937.1"/>
    <property type="molecule type" value="Genomic_DNA"/>
</dbReference>